<evidence type="ECO:0008006" key="6">
    <source>
        <dbReference type="Google" id="ProtNLM"/>
    </source>
</evidence>
<keyword evidence="2" id="KW-0479">Metal-binding</keyword>
<organism evidence="4 5">
    <name type="scientific">Rothia endophytica</name>
    <dbReference type="NCBI Taxonomy" id="1324766"/>
    <lineage>
        <taxon>Bacteria</taxon>
        <taxon>Bacillati</taxon>
        <taxon>Actinomycetota</taxon>
        <taxon>Actinomycetes</taxon>
        <taxon>Micrococcales</taxon>
        <taxon>Micrococcaceae</taxon>
        <taxon>Rothia</taxon>
    </lineage>
</organism>
<sequence length="175" mass="18139">MLITADAPTMSGAIEKTEELKGVSTEVIATNALVLATAHGNPADISALDDLTRQGVITALCAAEVPCGKLAHQELKGKNIVPATVTEEANVTDVSTKVATGEADAGFIYTTDAASIKMQGQDITVLELPALERNAYPLAVTKSGSVNDAAKSFADWLAHSDEASVIMTDYGFTTA</sequence>
<evidence type="ECO:0000313" key="4">
    <source>
        <dbReference type="EMBL" id="GAA4789681.1"/>
    </source>
</evidence>
<reference evidence="5" key="1">
    <citation type="journal article" date="2019" name="Int. J. Syst. Evol. Microbiol.">
        <title>The Global Catalogue of Microorganisms (GCM) 10K type strain sequencing project: providing services to taxonomists for standard genome sequencing and annotation.</title>
        <authorList>
            <consortium name="The Broad Institute Genomics Platform"/>
            <consortium name="The Broad Institute Genome Sequencing Center for Infectious Disease"/>
            <person name="Wu L."/>
            <person name="Ma J."/>
        </authorList>
    </citation>
    <scope>NUCLEOTIDE SEQUENCE [LARGE SCALE GENOMIC DNA]</scope>
    <source>
        <strain evidence="5">JCM 18541</strain>
    </source>
</reference>
<dbReference type="PANTHER" id="PTHR30632">
    <property type="entry name" value="MOLYBDATE-BINDING PERIPLASMIC PROTEIN"/>
    <property type="match status" value="1"/>
</dbReference>
<gene>
    <name evidence="4" type="ORF">GCM10023352_04530</name>
</gene>
<evidence type="ECO:0000256" key="2">
    <source>
        <dbReference type="ARBA" id="ARBA00022723"/>
    </source>
</evidence>
<comment type="similarity">
    <text evidence="1">Belongs to the bacterial solute-binding protein ModA family.</text>
</comment>
<dbReference type="Pfam" id="PF13531">
    <property type="entry name" value="SBP_bac_11"/>
    <property type="match status" value="1"/>
</dbReference>
<dbReference type="InterPro" id="IPR005950">
    <property type="entry name" value="ModA"/>
</dbReference>
<comment type="caution">
    <text evidence="4">The sequence shown here is derived from an EMBL/GenBank/DDBJ whole genome shotgun (WGS) entry which is preliminary data.</text>
</comment>
<evidence type="ECO:0000313" key="5">
    <source>
        <dbReference type="Proteomes" id="UP001500187"/>
    </source>
</evidence>
<dbReference type="Gene3D" id="3.40.190.10">
    <property type="entry name" value="Periplasmic binding protein-like II"/>
    <property type="match status" value="2"/>
</dbReference>
<evidence type="ECO:0000256" key="3">
    <source>
        <dbReference type="ARBA" id="ARBA00022729"/>
    </source>
</evidence>
<proteinExistence type="inferred from homology"/>
<keyword evidence="3" id="KW-0732">Signal</keyword>
<dbReference type="SUPFAM" id="SSF53850">
    <property type="entry name" value="Periplasmic binding protein-like II"/>
    <property type="match status" value="1"/>
</dbReference>
<dbReference type="InterPro" id="IPR050682">
    <property type="entry name" value="ModA/WtpA"/>
</dbReference>
<dbReference type="EMBL" id="BAABKP010000001">
    <property type="protein sequence ID" value="GAA4789681.1"/>
    <property type="molecule type" value="Genomic_DNA"/>
</dbReference>
<protein>
    <recommendedName>
        <fullName evidence="6">Molybdate ABC transporter substrate-binding protein</fullName>
    </recommendedName>
</protein>
<dbReference type="NCBIfam" id="TIGR01256">
    <property type="entry name" value="modA"/>
    <property type="match status" value="1"/>
</dbReference>
<dbReference type="Proteomes" id="UP001500187">
    <property type="component" value="Unassembled WGS sequence"/>
</dbReference>
<dbReference type="PANTHER" id="PTHR30632:SF0">
    <property type="entry name" value="SULFATE-BINDING PROTEIN"/>
    <property type="match status" value="1"/>
</dbReference>
<accession>A0ABP9B4W2</accession>
<keyword evidence="5" id="KW-1185">Reference proteome</keyword>
<evidence type="ECO:0000256" key="1">
    <source>
        <dbReference type="ARBA" id="ARBA00009175"/>
    </source>
</evidence>
<name>A0ABP9B4W2_9MICC</name>